<organism evidence="2">
    <name type="scientific">freshwater metagenome</name>
    <dbReference type="NCBI Taxonomy" id="449393"/>
    <lineage>
        <taxon>unclassified sequences</taxon>
        <taxon>metagenomes</taxon>
        <taxon>ecological metagenomes</taxon>
    </lineage>
</organism>
<feature type="domain" description="Histidine kinase/HSP90-like ATPase" evidence="1">
    <location>
        <begin position="27"/>
        <end position="93"/>
    </location>
</feature>
<protein>
    <submittedName>
        <fullName evidence="2">Unannotated protein</fullName>
    </submittedName>
</protein>
<proteinExistence type="predicted"/>
<dbReference type="Pfam" id="PF13581">
    <property type="entry name" value="HATPase_c_2"/>
    <property type="match status" value="1"/>
</dbReference>
<dbReference type="InterPro" id="IPR036890">
    <property type="entry name" value="HATPase_C_sf"/>
</dbReference>
<dbReference type="Gene3D" id="3.30.565.10">
    <property type="entry name" value="Histidine kinase-like ATPase, C-terminal domain"/>
    <property type="match status" value="1"/>
</dbReference>
<evidence type="ECO:0000259" key="1">
    <source>
        <dbReference type="Pfam" id="PF13581"/>
    </source>
</evidence>
<reference evidence="2" key="1">
    <citation type="submission" date="2020-05" db="EMBL/GenBank/DDBJ databases">
        <authorList>
            <person name="Chiriac C."/>
            <person name="Salcher M."/>
            <person name="Ghai R."/>
            <person name="Kavagutti S V."/>
        </authorList>
    </citation>
    <scope>NUCLEOTIDE SEQUENCE</scope>
</reference>
<sequence length="146" mass="15442">MATFPQFPNAGVGVSGEPIRGTITLQVPATAAHTAIARSAVASTVAAVGATADDVDDLRLVVSEAFALLLDHSHADALITIHLQHRDELINVTLITTTSNSEPVLEQSLSWTVLTTLAESVDVVVQPADPHFELILNVQHRVQIPA</sequence>
<evidence type="ECO:0000313" key="2">
    <source>
        <dbReference type="EMBL" id="CAB4798487.1"/>
    </source>
</evidence>
<accession>A0A6J6XXV5</accession>
<dbReference type="InterPro" id="IPR003594">
    <property type="entry name" value="HATPase_dom"/>
</dbReference>
<dbReference type="AlphaFoldDB" id="A0A6J6XXV5"/>
<dbReference type="EMBL" id="CAFAAK010000076">
    <property type="protein sequence ID" value="CAB4798487.1"/>
    <property type="molecule type" value="Genomic_DNA"/>
</dbReference>
<gene>
    <name evidence="2" type="ORF">UFOPK3024_00459</name>
</gene>
<name>A0A6J6XXV5_9ZZZZ</name>